<dbReference type="Proteomes" id="UP000467841">
    <property type="component" value="Unassembled WGS sequence"/>
</dbReference>
<proteinExistence type="predicted"/>
<sequence length="124" mass="13871">MAREVAVAMMPVGAEKLPVVEELVAVEAEVGVMDYRWIRERVQRRVWRLPVPQQAIGVPPMAGVQQGAAVAEHPRAVVVRVPPYLEMMGQMQRIVTPFFEGGVGPEEADEWRVRLQLPVYQLSG</sequence>
<evidence type="ECO:0000313" key="1">
    <source>
        <dbReference type="EMBL" id="CAA7025731.1"/>
    </source>
</evidence>
<keyword evidence="2" id="KW-1185">Reference proteome</keyword>
<organism evidence="1 2">
    <name type="scientific">Microthlaspi erraticum</name>
    <dbReference type="NCBI Taxonomy" id="1685480"/>
    <lineage>
        <taxon>Eukaryota</taxon>
        <taxon>Viridiplantae</taxon>
        <taxon>Streptophyta</taxon>
        <taxon>Embryophyta</taxon>
        <taxon>Tracheophyta</taxon>
        <taxon>Spermatophyta</taxon>
        <taxon>Magnoliopsida</taxon>
        <taxon>eudicotyledons</taxon>
        <taxon>Gunneridae</taxon>
        <taxon>Pentapetalae</taxon>
        <taxon>rosids</taxon>
        <taxon>malvids</taxon>
        <taxon>Brassicales</taxon>
        <taxon>Brassicaceae</taxon>
        <taxon>Coluteocarpeae</taxon>
        <taxon>Microthlaspi</taxon>
    </lineage>
</organism>
<evidence type="ECO:0000313" key="2">
    <source>
        <dbReference type="Proteomes" id="UP000467841"/>
    </source>
</evidence>
<protein>
    <submittedName>
        <fullName evidence="1">Uncharacterized protein</fullName>
    </submittedName>
</protein>
<gene>
    <name evidence="1" type="ORF">MERR_LOCUS12966</name>
</gene>
<name>A0A6D2IAL9_9BRAS</name>
<dbReference type="AlphaFoldDB" id="A0A6D2IAL9"/>
<reference evidence="1" key="1">
    <citation type="submission" date="2020-01" db="EMBL/GenBank/DDBJ databases">
        <authorList>
            <person name="Mishra B."/>
        </authorList>
    </citation>
    <scope>NUCLEOTIDE SEQUENCE [LARGE SCALE GENOMIC DNA]</scope>
</reference>
<dbReference type="EMBL" id="CACVBM020001032">
    <property type="protein sequence ID" value="CAA7025731.1"/>
    <property type="molecule type" value="Genomic_DNA"/>
</dbReference>
<accession>A0A6D2IAL9</accession>
<comment type="caution">
    <text evidence="1">The sequence shown here is derived from an EMBL/GenBank/DDBJ whole genome shotgun (WGS) entry which is preliminary data.</text>
</comment>